<feature type="domain" description="Nudix hydrolase" evidence="1">
    <location>
        <begin position="381"/>
        <end position="516"/>
    </location>
</feature>
<dbReference type="EMBL" id="BAAAVM010000038">
    <property type="protein sequence ID" value="GAA3143441.1"/>
    <property type="molecule type" value="Genomic_DNA"/>
</dbReference>
<dbReference type="RefSeq" id="WP_345052060.1">
    <property type="nucleotide sequence ID" value="NZ_BAAAVM010000038.1"/>
</dbReference>
<organism evidence="2 3">
    <name type="scientific">Streptomyces rameus</name>
    <dbReference type="NCBI Taxonomy" id="68261"/>
    <lineage>
        <taxon>Bacteria</taxon>
        <taxon>Bacillati</taxon>
        <taxon>Actinomycetota</taxon>
        <taxon>Actinomycetes</taxon>
        <taxon>Kitasatosporales</taxon>
        <taxon>Streptomycetaceae</taxon>
        <taxon>Streptomyces</taxon>
    </lineage>
</organism>
<dbReference type="Gene3D" id="3.90.79.10">
    <property type="entry name" value="Nucleoside Triphosphate Pyrophosphohydrolase"/>
    <property type="match status" value="1"/>
</dbReference>
<comment type="caution">
    <text evidence="2">The sequence shown here is derived from an EMBL/GenBank/DDBJ whole genome shotgun (WGS) entry which is preliminary data.</text>
</comment>
<dbReference type="SMART" id="SM01022">
    <property type="entry name" value="ASCH"/>
    <property type="match status" value="1"/>
</dbReference>
<dbReference type="InterPro" id="IPR029063">
    <property type="entry name" value="SAM-dependent_MTases_sf"/>
</dbReference>
<dbReference type="SUPFAM" id="SSF55811">
    <property type="entry name" value="Nudix"/>
    <property type="match status" value="1"/>
</dbReference>
<name>A0ABP6NE47_9ACTN</name>
<gene>
    <name evidence="2" type="ORF">GCM10010521_32850</name>
</gene>
<dbReference type="InterPro" id="IPR015947">
    <property type="entry name" value="PUA-like_sf"/>
</dbReference>
<dbReference type="Gene3D" id="2.30.130.30">
    <property type="entry name" value="Hypothetical protein"/>
    <property type="match status" value="1"/>
</dbReference>
<keyword evidence="3" id="KW-1185">Reference proteome</keyword>
<evidence type="ECO:0000259" key="1">
    <source>
        <dbReference type="PROSITE" id="PS51462"/>
    </source>
</evidence>
<dbReference type="Gene3D" id="3.40.50.150">
    <property type="entry name" value="Vaccinia Virus protein VP39"/>
    <property type="match status" value="1"/>
</dbReference>
<dbReference type="InterPro" id="IPR015797">
    <property type="entry name" value="NUDIX_hydrolase-like_dom_sf"/>
</dbReference>
<dbReference type="Pfam" id="PF13489">
    <property type="entry name" value="Methyltransf_23"/>
    <property type="match status" value="1"/>
</dbReference>
<sequence length="530" mass="57992">MTGSADLVHPPTAGASPTDTRRLRRLAVFHPATEKGVFPRMFTTQDEWDRGYAEGRRYRRLTDAERSLIATRLPPPAGGRALDVGCGTGELAAHLSATGYTVDAVDWSGTALAEAGTRHGDAVRWLRLDVEKDDGAPLHADGYDLITLRFVVPFLGSRAGTLDALGRRLRPGGALLVVTPLAADTPAERRGIALAEDELARLQSHWTAAGRYDADGLALLVLRGPRRDGSAAHIGAQRVPAGIRTGERASRREHHLHLSGRYYRQVESGRKTVEVRVATPAKAAVEVGDALVFHDRDSGREVDVVVKRITPYASFEELLGAEDPRRIDPDAPREELLAGLRGIYPPAEEGLGPLAFEFGHRPARSGRPMPMTPSQYALTVPHHAVYGCLYVRDEHDRPVQLRSVYGSRPWQFPGGNLDAQGEDPLRTARREAVEETGLALGPGTPRLLLTHFLHAGPGRPLNKVGFVFDGGRLSADRLRRIRLDPAEHDMWAVHDLADWRELMAPRGFARLEAVERARLGEGPAYLATHT</sequence>
<evidence type="ECO:0000313" key="2">
    <source>
        <dbReference type="EMBL" id="GAA3143441.1"/>
    </source>
</evidence>
<reference evidence="3" key="1">
    <citation type="journal article" date="2019" name="Int. J. Syst. Evol. Microbiol.">
        <title>The Global Catalogue of Microorganisms (GCM) 10K type strain sequencing project: providing services to taxonomists for standard genome sequencing and annotation.</title>
        <authorList>
            <consortium name="The Broad Institute Genomics Platform"/>
            <consortium name="The Broad Institute Genome Sequencing Center for Infectious Disease"/>
            <person name="Wu L."/>
            <person name="Ma J."/>
        </authorList>
    </citation>
    <scope>NUCLEOTIDE SEQUENCE [LARGE SCALE GENOMIC DNA]</scope>
    <source>
        <strain evidence="3">JCM 11574</strain>
    </source>
</reference>
<dbReference type="InterPro" id="IPR007374">
    <property type="entry name" value="ASCH_domain"/>
</dbReference>
<dbReference type="CDD" id="cd02440">
    <property type="entry name" value="AdoMet_MTases"/>
    <property type="match status" value="1"/>
</dbReference>
<dbReference type="Proteomes" id="UP001500893">
    <property type="component" value="Unassembled WGS sequence"/>
</dbReference>
<dbReference type="SUPFAM" id="SSF53335">
    <property type="entry name" value="S-adenosyl-L-methionine-dependent methyltransferases"/>
    <property type="match status" value="1"/>
</dbReference>
<dbReference type="InterPro" id="IPR000086">
    <property type="entry name" value="NUDIX_hydrolase_dom"/>
</dbReference>
<evidence type="ECO:0000313" key="3">
    <source>
        <dbReference type="Proteomes" id="UP001500893"/>
    </source>
</evidence>
<dbReference type="PANTHER" id="PTHR43861">
    <property type="entry name" value="TRANS-ACONITATE 2-METHYLTRANSFERASE-RELATED"/>
    <property type="match status" value="1"/>
</dbReference>
<proteinExistence type="predicted"/>
<dbReference type="Pfam" id="PF00293">
    <property type="entry name" value="NUDIX"/>
    <property type="match status" value="1"/>
</dbReference>
<dbReference type="SUPFAM" id="SSF88697">
    <property type="entry name" value="PUA domain-like"/>
    <property type="match status" value="1"/>
</dbReference>
<dbReference type="PROSITE" id="PS51462">
    <property type="entry name" value="NUDIX"/>
    <property type="match status" value="1"/>
</dbReference>
<protein>
    <recommendedName>
        <fullName evidence="1">Nudix hydrolase domain-containing protein</fullName>
    </recommendedName>
</protein>
<accession>A0ABP6NE47</accession>